<proteinExistence type="predicted"/>
<keyword evidence="3" id="KW-1185">Reference proteome</keyword>
<evidence type="ECO:0000313" key="3">
    <source>
        <dbReference type="Proteomes" id="UP000279446"/>
    </source>
</evidence>
<organism evidence="2 3">
    <name type="scientific">Paenibacillus anaericanus</name>
    <dbReference type="NCBI Taxonomy" id="170367"/>
    <lineage>
        <taxon>Bacteria</taxon>
        <taxon>Bacillati</taxon>
        <taxon>Bacillota</taxon>
        <taxon>Bacilli</taxon>
        <taxon>Bacillales</taxon>
        <taxon>Paenibacillaceae</taxon>
        <taxon>Paenibacillus</taxon>
    </lineage>
</organism>
<accession>A0A433Y9N9</accession>
<dbReference type="InterPro" id="IPR027417">
    <property type="entry name" value="P-loop_NTPase"/>
</dbReference>
<dbReference type="Gene3D" id="3.40.50.300">
    <property type="entry name" value="P-loop containing nucleotide triphosphate hydrolases"/>
    <property type="match status" value="1"/>
</dbReference>
<reference evidence="2 3" key="1">
    <citation type="submission" date="2018-12" db="EMBL/GenBank/DDBJ databases">
        <authorList>
            <person name="Sun L."/>
            <person name="Chen Z."/>
        </authorList>
    </citation>
    <scope>NUCLEOTIDE SEQUENCE [LARGE SCALE GENOMIC DNA]</scope>
    <source>
        <strain evidence="2 3">DSM 15890</strain>
    </source>
</reference>
<protein>
    <recommendedName>
        <fullName evidence="1">AAA domain-containing protein</fullName>
    </recommendedName>
</protein>
<dbReference type="OrthoDB" id="3035369at2"/>
<gene>
    <name evidence="2" type="ORF">EJP82_10220</name>
</gene>
<evidence type="ECO:0000313" key="2">
    <source>
        <dbReference type="EMBL" id="RUT46624.1"/>
    </source>
</evidence>
<dbReference type="Gene3D" id="3.40.50.10850">
    <property type="entry name" value="Ntrc-like two-domain protein"/>
    <property type="match status" value="1"/>
</dbReference>
<dbReference type="InterPro" id="IPR025669">
    <property type="entry name" value="AAA_dom"/>
</dbReference>
<sequence length="384" mass="43055">MVPIRLVLAVRDEQYIEPFLHYVLCSDFQRRLVVTAFSRQDAFLRYMEESGDLVHVVLAEPYFIGDKSSQDARQIPWICLGEEGVEKHFIGKLPKYQPLHSLLSSVLDLYRGGGQARIPTEGNCPVIGVYSTLGGSGKTTVALNMAKQLAMQGKRMFYLNLETVNAGLLFQGETRAGSQRAGLARLLYDLKGDEQRQQTVMPSVSTYALKHSILQSDTFGPVDNLNEILEMEEQDTIKLMDYIADSGLYDAVIVDTDSSPNSRSRAVMKRSDKLVWLLTDDWSGMQKTELWLAHLERSNSTLFNSIMGKTFFAVNRYSGEMSAALPRKGMTVEATLSHISSWNPGIQQGALLHSPLFQRDVLRLCRDVFNNREFVGQGGRAGDR</sequence>
<dbReference type="RefSeq" id="WP_127191960.1">
    <property type="nucleotide sequence ID" value="NZ_RZNY01000007.1"/>
</dbReference>
<dbReference type="AlphaFoldDB" id="A0A433Y9N9"/>
<comment type="caution">
    <text evidence="2">The sequence shown here is derived from an EMBL/GenBank/DDBJ whole genome shotgun (WGS) entry which is preliminary data.</text>
</comment>
<dbReference type="Proteomes" id="UP000279446">
    <property type="component" value="Unassembled WGS sequence"/>
</dbReference>
<name>A0A433Y9N9_9BACL</name>
<feature type="domain" description="AAA" evidence="1">
    <location>
        <begin position="126"/>
        <end position="275"/>
    </location>
</feature>
<dbReference type="Pfam" id="PF13614">
    <property type="entry name" value="AAA_31"/>
    <property type="match status" value="1"/>
</dbReference>
<dbReference type="SUPFAM" id="SSF52540">
    <property type="entry name" value="P-loop containing nucleoside triphosphate hydrolases"/>
    <property type="match status" value="1"/>
</dbReference>
<dbReference type="EMBL" id="RZNY01000007">
    <property type="protein sequence ID" value="RUT46624.1"/>
    <property type="molecule type" value="Genomic_DNA"/>
</dbReference>
<evidence type="ECO:0000259" key="1">
    <source>
        <dbReference type="Pfam" id="PF13614"/>
    </source>
</evidence>